<reference evidence="3" key="2">
    <citation type="journal article" date="2022" name="Microbiol. Resour. Announc.">
        <title>Metagenome Sequencing to Explore Phylogenomics of Terrestrial Cyanobacteria.</title>
        <authorList>
            <person name="Ward R.D."/>
            <person name="Stajich J.E."/>
            <person name="Johansen J.R."/>
            <person name="Huntemann M."/>
            <person name="Clum A."/>
            <person name="Foster B."/>
            <person name="Foster B."/>
            <person name="Roux S."/>
            <person name="Palaniappan K."/>
            <person name="Varghese N."/>
            <person name="Mukherjee S."/>
            <person name="Reddy T.B.K."/>
            <person name="Daum C."/>
            <person name="Copeland A."/>
            <person name="Chen I.A."/>
            <person name="Ivanova N.N."/>
            <person name="Kyrpides N.C."/>
            <person name="Shapiro N."/>
            <person name="Eloe-Fadrosh E.A."/>
            <person name="Pietrasiak N."/>
        </authorList>
    </citation>
    <scope>NUCLEOTIDE SEQUENCE</scope>
    <source>
        <strain evidence="3">GSE-NOS-MK-12-04C</strain>
    </source>
</reference>
<reference evidence="3" key="1">
    <citation type="submission" date="2021-05" db="EMBL/GenBank/DDBJ databases">
        <authorList>
            <person name="Pietrasiak N."/>
            <person name="Ward R."/>
            <person name="Stajich J.E."/>
            <person name="Kurbessoian T."/>
        </authorList>
    </citation>
    <scope>NUCLEOTIDE SEQUENCE</scope>
    <source>
        <strain evidence="3">GSE-NOS-MK-12-04C</strain>
    </source>
</reference>
<feature type="transmembrane region" description="Helical" evidence="2">
    <location>
        <begin position="6"/>
        <end position="26"/>
    </location>
</feature>
<feature type="region of interest" description="Disordered" evidence="1">
    <location>
        <begin position="39"/>
        <end position="61"/>
    </location>
</feature>
<evidence type="ECO:0000313" key="3">
    <source>
        <dbReference type="EMBL" id="MBW4672346.1"/>
    </source>
</evidence>
<dbReference type="EMBL" id="JAHHGZ010000073">
    <property type="protein sequence ID" value="MBW4672346.1"/>
    <property type="molecule type" value="Genomic_DNA"/>
</dbReference>
<keyword evidence="2" id="KW-0812">Transmembrane</keyword>
<keyword evidence="2" id="KW-1133">Transmembrane helix</keyword>
<dbReference type="Proteomes" id="UP000729701">
    <property type="component" value="Unassembled WGS sequence"/>
</dbReference>
<dbReference type="AlphaFoldDB" id="A0A951QVD5"/>
<gene>
    <name evidence="3" type="ORF">KME60_34250</name>
</gene>
<evidence type="ECO:0000313" key="4">
    <source>
        <dbReference type="Proteomes" id="UP000729701"/>
    </source>
</evidence>
<name>A0A951QVD5_9CYAN</name>
<organism evidence="3 4">
    <name type="scientific">Cyanomargarita calcarea GSE-NOS-MK-12-04C</name>
    <dbReference type="NCBI Taxonomy" id="2839659"/>
    <lineage>
        <taxon>Bacteria</taxon>
        <taxon>Bacillati</taxon>
        <taxon>Cyanobacteriota</taxon>
        <taxon>Cyanophyceae</taxon>
        <taxon>Nostocales</taxon>
        <taxon>Cyanomargaritaceae</taxon>
        <taxon>Cyanomargarita</taxon>
    </lineage>
</organism>
<evidence type="ECO:0000256" key="2">
    <source>
        <dbReference type="SAM" id="Phobius"/>
    </source>
</evidence>
<comment type="caution">
    <text evidence="3">The sequence shown here is derived from an EMBL/GenBank/DDBJ whole genome shotgun (WGS) entry which is preliminary data.</text>
</comment>
<keyword evidence="2" id="KW-0472">Membrane</keyword>
<accession>A0A951QVD5</accession>
<protein>
    <submittedName>
        <fullName evidence="3">Uncharacterized protein</fullName>
    </submittedName>
</protein>
<feature type="compositionally biased region" description="Polar residues" evidence="1">
    <location>
        <begin position="39"/>
        <end position="55"/>
    </location>
</feature>
<evidence type="ECO:0000256" key="1">
    <source>
        <dbReference type="SAM" id="MobiDB-lite"/>
    </source>
</evidence>
<proteinExistence type="predicted"/>
<sequence>MWSYIWNSSIVLIVISAVFWTMFNVIKDIDMALASKTSFSKPTKTNSGYSQGNNESSWYGGDFGGYDSGDRVSEEDDYSLAATKIPSDFYKGILFWPLLFFKKPIRHHADSLRQANERLNSKN</sequence>